<reference evidence="8 9" key="1">
    <citation type="journal article" date="2022" name="Nat. Ecol. Evol.">
        <title>A masculinizing supergene underlies an exaggerated male reproductive morph in a spider.</title>
        <authorList>
            <person name="Hendrickx F."/>
            <person name="De Corte Z."/>
            <person name="Sonet G."/>
            <person name="Van Belleghem S.M."/>
            <person name="Kostlbacher S."/>
            <person name="Vangestel C."/>
        </authorList>
    </citation>
    <scope>NUCLEOTIDE SEQUENCE [LARGE SCALE GENOMIC DNA]</scope>
    <source>
        <strain evidence="8">W744_W776</strain>
    </source>
</reference>
<dbReference type="InterPro" id="IPR050578">
    <property type="entry name" value="MARVEL-CKLF_proteins"/>
</dbReference>
<feature type="transmembrane region" description="Helical" evidence="6">
    <location>
        <begin position="94"/>
        <end position="117"/>
    </location>
</feature>
<keyword evidence="2 5" id="KW-0812">Transmembrane</keyword>
<dbReference type="AlphaFoldDB" id="A0AAV6U0L3"/>
<evidence type="ECO:0000256" key="3">
    <source>
        <dbReference type="ARBA" id="ARBA00022989"/>
    </source>
</evidence>
<dbReference type="EMBL" id="JAFNEN010000785">
    <property type="protein sequence ID" value="KAG8177356.1"/>
    <property type="molecule type" value="Genomic_DNA"/>
</dbReference>
<sequence>MNVTVTGTTTTTKVSPDIRFDASYAKTIPGLIKIAQCVVSLIGFICIQMVTHNFISSAAGWYNFVAMTAFWVTLILIFGYIFHIIERLHWIPWLLGELIFCSLWAVFFFIAACIVVAKSSQDAGWGAAAFFGYVAMVLYGYEAFTKFQKWRAGETQTCLATNATQRNTWHLFKLDCQCSFVNSNFVNDNLFTF</sequence>
<dbReference type="PROSITE" id="PS51225">
    <property type="entry name" value="MARVEL"/>
    <property type="match status" value="1"/>
</dbReference>
<evidence type="ECO:0000313" key="9">
    <source>
        <dbReference type="Proteomes" id="UP000827092"/>
    </source>
</evidence>
<feature type="transmembrane region" description="Helical" evidence="6">
    <location>
        <begin position="123"/>
        <end position="141"/>
    </location>
</feature>
<comment type="caution">
    <text evidence="8">The sequence shown here is derived from an EMBL/GenBank/DDBJ whole genome shotgun (WGS) entry which is preliminary data.</text>
</comment>
<name>A0AAV6U0L3_9ARAC</name>
<proteinExistence type="predicted"/>
<feature type="transmembrane region" description="Helical" evidence="6">
    <location>
        <begin position="61"/>
        <end position="82"/>
    </location>
</feature>
<dbReference type="InterPro" id="IPR008253">
    <property type="entry name" value="Marvel"/>
</dbReference>
<dbReference type="PANTHER" id="PTHR22776:SF49">
    <property type="entry name" value="MARVEL DOMAIN-CONTAINING PROTEIN"/>
    <property type="match status" value="1"/>
</dbReference>
<dbReference type="Proteomes" id="UP000827092">
    <property type="component" value="Unassembled WGS sequence"/>
</dbReference>
<keyword evidence="9" id="KW-1185">Reference proteome</keyword>
<accession>A0AAV6U0L3</accession>
<dbReference type="Pfam" id="PF01284">
    <property type="entry name" value="MARVEL"/>
    <property type="match status" value="1"/>
</dbReference>
<evidence type="ECO:0000256" key="2">
    <source>
        <dbReference type="ARBA" id="ARBA00022692"/>
    </source>
</evidence>
<keyword evidence="4 5" id="KW-0472">Membrane</keyword>
<evidence type="ECO:0000256" key="6">
    <source>
        <dbReference type="SAM" id="Phobius"/>
    </source>
</evidence>
<organism evidence="8 9">
    <name type="scientific">Oedothorax gibbosus</name>
    <dbReference type="NCBI Taxonomy" id="931172"/>
    <lineage>
        <taxon>Eukaryota</taxon>
        <taxon>Metazoa</taxon>
        <taxon>Ecdysozoa</taxon>
        <taxon>Arthropoda</taxon>
        <taxon>Chelicerata</taxon>
        <taxon>Arachnida</taxon>
        <taxon>Araneae</taxon>
        <taxon>Araneomorphae</taxon>
        <taxon>Entelegynae</taxon>
        <taxon>Araneoidea</taxon>
        <taxon>Linyphiidae</taxon>
        <taxon>Erigoninae</taxon>
        <taxon>Oedothorax</taxon>
    </lineage>
</organism>
<evidence type="ECO:0000259" key="7">
    <source>
        <dbReference type="PROSITE" id="PS51225"/>
    </source>
</evidence>
<protein>
    <recommendedName>
        <fullName evidence="7">MARVEL domain-containing protein</fullName>
    </recommendedName>
</protein>
<evidence type="ECO:0000256" key="4">
    <source>
        <dbReference type="ARBA" id="ARBA00023136"/>
    </source>
</evidence>
<keyword evidence="3 6" id="KW-1133">Transmembrane helix</keyword>
<comment type="subcellular location">
    <subcellularLocation>
        <location evidence="1">Membrane</location>
        <topology evidence="1">Multi-pass membrane protein</topology>
    </subcellularLocation>
</comment>
<evidence type="ECO:0000256" key="5">
    <source>
        <dbReference type="PROSITE-ProRule" id="PRU00581"/>
    </source>
</evidence>
<dbReference type="PANTHER" id="PTHR22776">
    <property type="entry name" value="MARVEL-CONTAINING POTENTIAL LIPID RAFT-ASSOCIATED PROTEIN"/>
    <property type="match status" value="1"/>
</dbReference>
<feature type="domain" description="MARVEL" evidence="7">
    <location>
        <begin position="24"/>
        <end position="151"/>
    </location>
</feature>
<dbReference type="GO" id="GO:0016020">
    <property type="term" value="C:membrane"/>
    <property type="evidence" value="ECO:0007669"/>
    <property type="project" value="UniProtKB-SubCell"/>
</dbReference>
<feature type="transmembrane region" description="Helical" evidence="6">
    <location>
        <begin position="34"/>
        <end position="55"/>
    </location>
</feature>
<evidence type="ECO:0000313" key="8">
    <source>
        <dbReference type="EMBL" id="KAG8177356.1"/>
    </source>
</evidence>
<gene>
    <name evidence="8" type="ORF">JTE90_028352</name>
</gene>
<evidence type="ECO:0000256" key="1">
    <source>
        <dbReference type="ARBA" id="ARBA00004141"/>
    </source>
</evidence>